<dbReference type="GO" id="GO:0004656">
    <property type="term" value="F:procollagen-proline 4-dioxygenase activity"/>
    <property type="evidence" value="ECO:0007669"/>
    <property type="project" value="InterPro"/>
</dbReference>
<dbReference type="Proteomes" id="UP000001819">
    <property type="component" value="Chromosome 2"/>
</dbReference>
<dbReference type="Gene3D" id="2.60.120.620">
    <property type="entry name" value="q2cbj1_9rhob like domain"/>
    <property type="match status" value="1"/>
</dbReference>
<name>A0A6I8ULV5_DROPS</name>
<organism evidence="9 10">
    <name type="scientific">Drosophila pseudoobscura pseudoobscura</name>
    <name type="common">Fruit fly</name>
    <dbReference type="NCBI Taxonomy" id="46245"/>
    <lineage>
        <taxon>Eukaryota</taxon>
        <taxon>Metazoa</taxon>
        <taxon>Ecdysozoa</taxon>
        <taxon>Arthropoda</taxon>
        <taxon>Hexapoda</taxon>
        <taxon>Insecta</taxon>
        <taxon>Pterygota</taxon>
        <taxon>Neoptera</taxon>
        <taxon>Endopterygota</taxon>
        <taxon>Diptera</taxon>
        <taxon>Brachycera</taxon>
        <taxon>Muscomorpha</taxon>
        <taxon>Ephydroidea</taxon>
        <taxon>Drosophilidae</taxon>
        <taxon>Drosophila</taxon>
        <taxon>Sophophora</taxon>
    </lineage>
</organism>
<evidence type="ECO:0000256" key="5">
    <source>
        <dbReference type="ARBA" id="ARBA00023002"/>
    </source>
</evidence>
<feature type="chain" id="PRO_5026081836" evidence="7">
    <location>
        <begin position="21"/>
        <end position="480"/>
    </location>
</feature>
<evidence type="ECO:0000313" key="9">
    <source>
        <dbReference type="Proteomes" id="UP000001819"/>
    </source>
</evidence>
<evidence type="ECO:0000256" key="3">
    <source>
        <dbReference type="ARBA" id="ARBA00022896"/>
    </source>
</evidence>
<reference evidence="10" key="2">
    <citation type="submission" date="2025-08" db="UniProtKB">
        <authorList>
            <consortium name="RefSeq"/>
        </authorList>
    </citation>
    <scope>IDENTIFICATION</scope>
    <source>
        <strain evidence="10">MV-25-SWS-2005</strain>
        <tissue evidence="10">Whole body</tissue>
    </source>
</reference>
<dbReference type="GO" id="GO:0031418">
    <property type="term" value="F:L-ascorbic acid binding"/>
    <property type="evidence" value="ECO:0007669"/>
    <property type="project" value="UniProtKB-KW"/>
</dbReference>
<proteinExistence type="predicted"/>
<keyword evidence="3" id="KW-0847">Vitamin C</keyword>
<dbReference type="GO" id="GO:0005506">
    <property type="term" value="F:iron ion binding"/>
    <property type="evidence" value="ECO:0007669"/>
    <property type="project" value="InterPro"/>
</dbReference>
<dbReference type="InterPro" id="IPR045054">
    <property type="entry name" value="P4HA-like"/>
</dbReference>
<dbReference type="InterPro" id="IPR006620">
    <property type="entry name" value="Pro_4_hyd_alph"/>
</dbReference>
<dbReference type="PANTHER" id="PTHR10869">
    <property type="entry name" value="PROLYL 4-HYDROXYLASE ALPHA SUBUNIT"/>
    <property type="match status" value="1"/>
</dbReference>
<dbReference type="AlphaFoldDB" id="A0A6I8ULV5"/>
<keyword evidence="6" id="KW-0408">Iron</keyword>
<dbReference type="InterPro" id="IPR011990">
    <property type="entry name" value="TPR-like_helical_dom_sf"/>
</dbReference>
<dbReference type="PANTHER" id="PTHR10869:SF244">
    <property type="entry name" value="PROLYL 4-HYDROXYLASE SUBUNIT ALPHA-2"/>
    <property type="match status" value="1"/>
</dbReference>
<protein>
    <submittedName>
        <fullName evidence="10">Prolyl 4-hydroxylase subunit alpha-2</fullName>
    </submittedName>
</protein>
<dbReference type="GO" id="GO:0005783">
    <property type="term" value="C:endoplasmic reticulum"/>
    <property type="evidence" value="ECO:0007669"/>
    <property type="project" value="InterPro"/>
</dbReference>
<dbReference type="Gene3D" id="1.25.40.10">
    <property type="entry name" value="Tetratricopeptide repeat domain"/>
    <property type="match status" value="1"/>
</dbReference>
<evidence type="ECO:0000256" key="7">
    <source>
        <dbReference type="SAM" id="SignalP"/>
    </source>
</evidence>
<evidence type="ECO:0000256" key="1">
    <source>
        <dbReference type="ARBA" id="ARBA00001961"/>
    </source>
</evidence>
<dbReference type="Gene3D" id="6.10.140.1460">
    <property type="match status" value="1"/>
</dbReference>
<feature type="signal peptide" evidence="7">
    <location>
        <begin position="1"/>
        <end position="20"/>
    </location>
</feature>
<evidence type="ECO:0000256" key="4">
    <source>
        <dbReference type="ARBA" id="ARBA00022964"/>
    </source>
</evidence>
<dbReference type="InParanoid" id="A0A6I8ULV5"/>
<comment type="cofactor">
    <cofactor evidence="1">
        <name>L-ascorbate</name>
        <dbReference type="ChEBI" id="CHEBI:38290"/>
    </cofactor>
</comment>
<keyword evidence="2" id="KW-0479">Metal-binding</keyword>
<dbReference type="InterPro" id="IPR013547">
    <property type="entry name" value="P4H_N"/>
</dbReference>
<feature type="domain" description="Prolyl 4-hydroxylase alpha subunit" evidence="8">
    <location>
        <begin position="313"/>
        <end position="475"/>
    </location>
</feature>
<keyword evidence="4" id="KW-0223">Dioxygenase</keyword>
<sequence length="480" mass="55547">MAALRYTLLLLCLACPFLEAVLDEKRFQGMLTLERELIQNLRDYALELTGKISLINGALREYNEEIEEANEDPEVYLSNPLNAFRLIRHMHQDWVSWQVYMEEQVGPDQVAKLERILPQLPQRQDFQAAAQTVQSLAEFYAYEPSFLVAQKEFYSNLYLSPLDCYHMGLEIYKKENYHEAIKWFTVAAENYTASPYSDLYSVLGTSRSEAYRMQARTYDKLNREEVFLAYQNAVILDEYNVHLLQESGVQELRSLREPEPMKPIEAPVTTPSPLQRQCQESFDAHFAVCAYNSILSPFLWLAPLRYEEVLSSPYIVIYRDAFYETEVAHIRDALKRCPLEAMIHMDGGIEGCSIPDEYSPVMKRLEQRVQDMTGYFKPADNFHVLEYAQQEPFRLFQLFKDSSKFSDLDFNEIEGTAIFFLNDVEVGGAITIPHYPMSVHPRQGDVLITFHEGDFEHTVCPNVVGSGLVLLKFLYVDPED</sequence>
<dbReference type="FunCoup" id="A0A6I8ULV5">
    <property type="interactions" value="58"/>
</dbReference>
<dbReference type="RefSeq" id="XP_001357607.3">
    <property type="nucleotide sequence ID" value="XM_001357570.4"/>
</dbReference>
<reference evidence="9" key="1">
    <citation type="submission" date="2024-06" db="UniProtKB">
        <authorList>
            <consortium name="RefSeq"/>
        </authorList>
    </citation>
    <scope>NUCLEOTIDE SEQUENCE [LARGE SCALE GENOMIC DNA]</scope>
    <source>
        <strain evidence="9">MV2-25</strain>
    </source>
</reference>
<dbReference type="Pfam" id="PF08336">
    <property type="entry name" value="P4Ha_N"/>
    <property type="match status" value="1"/>
</dbReference>
<keyword evidence="9" id="KW-1185">Reference proteome</keyword>
<evidence type="ECO:0000256" key="2">
    <source>
        <dbReference type="ARBA" id="ARBA00022723"/>
    </source>
</evidence>
<gene>
    <name evidence="10" type="primary">LOC4800288</name>
</gene>
<evidence type="ECO:0000256" key="6">
    <source>
        <dbReference type="ARBA" id="ARBA00023004"/>
    </source>
</evidence>
<dbReference type="KEGG" id="dpo:4800288"/>
<evidence type="ECO:0000313" key="10">
    <source>
        <dbReference type="RefSeq" id="XP_001357607.3"/>
    </source>
</evidence>
<keyword evidence="7" id="KW-0732">Signal</keyword>
<accession>A0A6I8ULV5</accession>
<evidence type="ECO:0000259" key="8">
    <source>
        <dbReference type="SMART" id="SM00702"/>
    </source>
</evidence>
<dbReference type="SMART" id="SM00702">
    <property type="entry name" value="P4Hc"/>
    <property type="match status" value="1"/>
</dbReference>
<keyword evidence="5" id="KW-0560">Oxidoreductase</keyword>